<evidence type="ECO:0000256" key="1">
    <source>
        <dbReference type="SAM" id="MobiDB-lite"/>
    </source>
</evidence>
<keyword evidence="3" id="KW-1185">Reference proteome</keyword>
<feature type="region of interest" description="Disordered" evidence="1">
    <location>
        <begin position="186"/>
        <end position="214"/>
    </location>
</feature>
<organism evidence="2 3">
    <name type="scientific">Solanum tuberosum</name>
    <name type="common">Potato</name>
    <dbReference type="NCBI Taxonomy" id="4113"/>
    <lineage>
        <taxon>Eukaryota</taxon>
        <taxon>Viridiplantae</taxon>
        <taxon>Streptophyta</taxon>
        <taxon>Embryophyta</taxon>
        <taxon>Tracheophyta</taxon>
        <taxon>Spermatophyta</taxon>
        <taxon>Magnoliopsida</taxon>
        <taxon>eudicotyledons</taxon>
        <taxon>Gunneridae</taxon>
        <taxon>Pentapetalae</taxon>
        <taxon>asterids</taxon>
        <taxon>lamiids</taxon>
        <taxon>Solanales</taxon>
        <taxon>Solanaceae</taxon>
        <taxon>Solanoideae</taxon>
        <taxon>Solaneae</taxon>
        <taxon>Solanum</taxon>
    </lineage>
</organism>
<feature type="compositionally biased region" description="Polar residues" evidence="1">
    <location>
        <begin position="125"/>
        <end position="138"/>
    </location>
</feature>
<feature type="compositionally biased region" description="Polar residues" evidence="1">
    <location>
        <begin position="155"/>
        <end position="173"/>
    </location>
</feature>
<dbReference type="Proteomes" id="UP000011115">
    <property type="component" value="Unassembled WGS sequence"/>
</dbReference>
<evidence type="ECO:0000313" key="2">
    <source>
        <dbReference type="EnsemblPlants" id="PGSC0003DMT400087580"/>
    </source>
</evidence>
<dbReference type="PaxDb" id="4113-PGSC0003DMT400087580"/>
<reference evidence="3" key="1">
    <citation type="journal article" date="2011" name="Nature">
        <title>Genome sequence and analysis of the tuber crop potato.</title>
        <authorList>
            <consortium name="The Potato Genome Sequencing Consortium"/>
        </authorList>
    </citation>
    <scope>NUCLEOTIDE SEQUENCE [LARGE SCALE GENOMIC DNA]</scope>
    <source>
        <strain evidence="3">cv. DM1-3 516 R44</strain>
    </source>
</reference>
<feature type="compositionally biased region" description="Polar residues" evidence="1">
    <location>
        <begin position="100"/>
        <end position="113"/>
    </location>
</feature>
<dbReference type="HOGENOM" id="CLU_1196637_0_0_1"/>
<reference evidence="2" key="2">
    <citation type="submission" date="2015-06" db="UniProtKB">
        <authorList>
            <consortium name="EnsemblPlants"/>
        </authorList>
    </citation>
    <scope>IDENTIFICATION</scope>
    <source>
        <strain evidence="2">DM1-3 516 R44</strain>
    </source>
</reference>
<dbReference type="Gramene" id="PGSC0003DMT400087580">
    <property type="protein sequence ID" value="PGSC0003DMT400087580"/>
    <property type="gene ID" value="PGSC0003DMG400037151"/>
</dbReference>
<feature type="region of interest" description="Disordered" evidence="1">
    <location>
        <begin position="155"/>
        <end position="174"/>
    </location>
</feature>
<protein>
    <submittedName>
        <fullName evidence="2">Uncharacterized protein</fullName>
    </submittedName>
</protein>
<dbReference type="EnsemblPlants" id="PGSC0003DMT400087580">
    <property type="protein sequence ID" value="PGSC0003DMT400087580"/>
    <property type="gene ID" value="PGSC0003DMG400037151"/>
</dbReference>
<accession>M1DE46</accession>
<evidence type="ECO:0000313" key="3">
    <source>
        <dbReference type="Proteomes" id="UP000011115"/>
    </source>
</evidence>
<proteinExistence type="predicted"/>
<name>M1DE46_SOLTU</name>
<feature type="region of interest" description="Disordered" evidence="1">
    <location>
        <begin position="99"/>
        <end position="147"/>
    </location>
</feature>
<dbReference type="AlphaFoldDB" id="M1DE46"/>
<sequence length="232" mass="25715">MAEGSGGKLAGANQEVEGDFNLAALATQLNDLATKISRVEYQCKSQRRHISPYEQERLAVPMKTVVWTFTLTEGPVKFGEVTDHSACCRLDWRVRLMSPNDMTKPNKAGSNTPPRGKEKRITINEDATASRNKVFTTSGKGKGKDKTVELSDASFDNTGFYTNDPTTYDSESITSDEDELMEARREELQSKQLNDPSRIRNPRSTTPTPPVPKQAIVLAPPVQGPHLNQLTY</sequence>
<dbReference type="InParanoid" id="M1DE46"/>